<proteinExistence type="inferred from homology"/>
<dbReference type="EMBL" id="OZ020099">
    <property type="protein sequence ID" value="CAK9271558.1"/>
    <property type="molecule type" value="Genomic_DNA"/>
</dbReference>
<dbReference type="SMART" id="SM00359">
    <property type="entry name" value="PUA"/>
    <property type="match status" value="1"/>
</dbReference>
<keyword evidence="2 6" id="KW-0489">Methyltransferase</keyword>
<accession>A0ABP0X106</accession>
<dbReference type="Proteomes" id="UP001497444">
    <property type="component" value="Chromosome 4"/>
</dbReference>
<feature type="binding site" evidence="6">
    <location>
        <position position="475"/>
    </location>
    <ligand>
        <name>S-adenosyl-L-methionine</name>
        <dbReference type="ChEBI" id="CHEBI:59789"/>
    </ligand>
</feature>
<feature type="binding site" evidence="6">
    <location>
        <position position="373"/>
    </location>
    <ligand>
        <name>S-adenosyl-L-methionine</name>
        <dbReference type="ChEBI" id="CHEBI:59789"/>
    </ligand>
</feature>
<feature type="domain" description="SAM-dependent MTase RsmB/NOP-type" evidence="8">
    <location>
        <begin position="228"/>
        <end position="607"/>
    </location>
</feature>
<evidence type="ECO:0000313" key="9">
    <source>
        <dbReference type="EMBL" id="CAK9271558.1"/>
    </source>
</evidence>
<evidence type="ECO:0000256" key="2">
    <source>
        <dbReference type="ARBA" id="ARBA00022603"/>
    </source>
</evidence>
<dbReference type="PANTHER" id="PTHR22807">
    <property type="entry name" value="NOP2 YEAST -RELATED NOL1/NOP2/FMU SUN DOMAIN-CONTAINING"/>
    <property type="match status" value="1"/>
</dbReference>
<dbReference type="InterPro" id="IPR001678">
    <property type="entry name" value="MeTrfase_RsmB-F_NOP2_dom"/>
</dbReference>
<dbReference type="InterPro" id="IPR049560">
    <property type="entry name" value="MeTrfase_RsmB-F_NOP2_cat"/>
</dbReference>
<keyword evidence="3 6" id="KW-0808">Transferase</keyword>
<dbReference type="SUPFAM" id="SSF53335">
    <property type="entry name" value="S-adenosyl-L-methionine-dependent methyltransferases"/>
    <property type="match status" value="1"/>
</dbReference>
<dbReference type="SUPFAM" id="SSF88697">
    <property type="entry name" value="PUA domain-like"/>
    <property type="match status" value="1"/>
</dbReference>
<gene>
    <name evidence="9" type="ORF">CSSPJE1EN1_LOCUS17036</name>
</gene>
<feature type="binding site" evidence="6">
    <location>
        <position position="346"/>
    </location>
    <ligand>
        <name>S-adenosyl-L-methionine</name>
        <dbReference type="ChEBI" id="CHEBI:59789"/>
    </ligand>
</feature>
<dbReference type="Gene3D" id="2.30.130.10">
    <property type="entry name" value="PUA domain"/>
    <property type="match status" value="1"/>
</dbReference>
<dbReference type="Gene3D" id="3.40.50.150">
    <property type="entry name" value="Vaccinia Virus protein VP39"/>
    <property type="match status" value="1"/>
</dbReference>
<evidence type="ECO:0000256" key="7">
    <source>
        <dbReference type="SAM" id="MobiDB-lite"/>
    </source>
</evidence>
<dbReference type="PROSITE" id="PS50890">
    <property type="entry name" value="PUA"/>
    <property type="match status" value="1"/>
</dbReference>
<keyword evidence="5 6" id="KW-0694">RNA-binding</keyword>
<dbReference type="PROSITE" id="PS51686">
    <property type="entry name" value="SAM_MT_RSMB_NOP"/>
    <property type="match status" value="1"/>
</dbReference>
<evidence type="ECO:0000256" key="3">
    <source>
        <dbReference type="ARBA" id="ARBA00022679"/>
    </source>
</evidence>
<feature type="active site" description="Nucleophile" evidence="6">
    <location>
        <position position="526"/>
    </location>
</feature>
<comment type="similarity">
    <text evidence="1 6">Belongs to the class I-like SAM-binding methyltransferase superfamily. RsmB/NOP family.</text>
</comment>
<dbReference type="InterPro" id="IPR002478">
    <property type="entry name" value="PUA"/>
</dbReference>
<keyword evidence="4 6" id="KW-0949">S-adenosyl-L-methionine</keyword>
<dbReference type="InterPro" id="IPR029063">
    <property type="entry name" value="SAM-dependent_MTases_sf"/>
</dbReference>
<name>A0ABP0X106_9BRYO</name>
<dbReference type="PANTHER" id="PTHR22807:SF34">
    <property type="entry name" value="TRNA (CYTOSINE(72)-C(5))-METHYLTRANSFERASE NSUN6"/>
    <property type="match status" value="1"/>
</dbReference>
<reference evidence="9" key="1">
    <citation type="submission" date="2024-02" db="EMBL/GenBank/DDBJ databases">
        <authorList>
            <consortium name="ELIXIR-Norway"/>
            <consortium name="Elixir Norway"/>
        </authorList>
    </citation>
    <scope>NUCLEOTIDE SEQUENCE</scope>
</reference>
<evidence type="ECO:0000256" key="5">
    <source>
        <dbReference type="ARBA" id="ARBA00022884"/>
    </source>
</evidence>
<evidence type="ECO:0000256" key="6">
    <source>
        <dbReference type="PROSITE-ProRule" id="PRU01023"/>
    </source>
</evidence>
<dbReference type="InterPro" id="IPR015947">
    <property type="entry name" value="PUA-like_sf"/>
</dbReference>
<organism evidence="9 10">
    <name type="scientific">Sphagnum jensenii</name>
    <dbReference type="NCBI Taxonomy" id="128206"/>
    <lineage>
        <taxon>Eukaryota</taxon>
        <taxon>Viridiplantae</taxon>
        <taxon>Streptophyta</taxon>
        <taxon>Embryophyta</taxon>
        <taxon>Bryophyta</taxon>
        <taxon>Sphagnophytina</taxon>
        <taxon>Sphagnopsida</taxon>
        <taxon>Sphagnales</taxon>
        <taxon>Sphagnaceae</taxon>
        <taxon>Sphagnum</taxon>
    </lineage>
</organism>
<feature type="region of interest" description="Disordered" evidence="7">
    <location>
        <begin position="76"/>
        <end position="98"/>
    </location>
</feature>
<dbReference type="PRINTS" id="PR02008">
    <property type="entry name" value="RCMTFAMILY"/>
</dbReference>
<keyword evidence="10" id="KW-1185">Reference proteome</keyword>
<evidence type="ECO:0000313" key="10">
    <source>
        <dbReference type="Proteomes" id="UP001497444"/>
    </source>
</evidence>
<feature type="region of interest" description="Disordered" evidence="7">
    <location>
        <begin position="110"/>
        <end position="129"/>
    </location>
</feature>
<dbReference type="Pfam" id="PF01189">
    <property type="entry name" value="Methyltr_RsmB-F"/>
    <property type="match status" value="2"/>
</dbReference>
<dbReference type="InterPro" id="IPR023267">
    <property type="entry name" value="RCMT"/>
</dbReference>
<dbReference type="InterPro" id="IPR018314">
    <property type="entry name" value="RsmB/NOL1/NOP2-like_CS"/>
</dbReference>
<evidence type="ECO:0000259" key="8">
    <source>
        <dbReference type="PROSITE" id="PS51686"/>
    </source>
</evidence>
<evidence type="ECO:0000256" key="4">
    <source>
        <dbReference type="ARBA" id="ARBA00022691"/>
    </source>
</evidence>
<protein>
    <recommendedName>
        <fullName evidence="8">SAM-dependent MTase RsmB/NOP-type domain-containing protein</fullName>
    </recommendedName>
</protein>
<evidence type="ECO:0000256" key="1">
    <source>
        <dbReference type="ARBA" id="ARBA00007494"/>
    </source>
</evidence>
<feature type="binding site" evidence="6">
    <location>
        <begin position="322"/>
        <end position="328"/>
    </location>
    <ligand>
        <name>S-adenosyl-L-methionine</name>
        <dbReference type="ChEBI" id="CHEBI:59789"/>
    </ligand>
</feature>
<dbReference type="PROSITE" id="PS01153">
    <property type="entry name" value="NOL1_NOP2_SUN"/>
    <property type="match status" value="1"/>
</dbReference>
<sequence>MENTTTTLLEPTYRPRLEWNTEVYEYLSKAYGHQHFAQICNALIRPANQSCVRVNTLETTTAEVIRKLRKHLLKKKEVTEEATGNHHTGTTRKEDGVSLPLTQAAAVSSEDILPRQQQQQQVPAAAAGDPKFEERNAAECCFEHELLKNVVLVRGKGPCNINYKIGKEDNESGLKEVVVSRKCGEAVLRGAHVFVPGVLACSGHVERGEMVAVSVAVERPDGAGGWCVGVTRGTTLSSQHANSQFEDTSRSGWFIGTGRAMMTRASLFRETKGVAVEMVDRVFDLPSFNGLLTGDIFLQNLPSVVAAHVLDPKPGERILDMCAAPGGKTTAIAMLMEDKGEIIALDRSHNKVSDIVRLSEEMKLTCIHAMKMDALKSVLSESTKIDNCLNQPCNLDPRQSSACLVDKQNAAGSRMRKTEVQTTAALKSSLDKGAYASRAEARKAARRLKTGQNVGEQLPPIKGFCPRSFDRVLLDAPCSALGLRPRLFAGQETLESLRKHSNYQRRMLDQAVQLVRPGGTLVYSTCTLNPGENEAVVRYALDTYPFLSLAPQHPRIGGPGLVGGQDVFDGSAFRSWLREGEQHMVQRFDPSGPNDTIGFFIAKFAVDLPLEELAM</sequence>
<dbReference type="CDD" id="cd21150">
    <property type="entry name" value="PUA_NSun6-like"/>
    <property type="match status" value="1"/>
</dbReference>
<dbReference type="InterPro" id="IPR036974">
    <property type="entry name" value="PUA_sf"/>
</dbReference>
<dbReference type="Pfam" id="PF01472">
    <property type="entry name" value="PUA"/>
    <property type="match status" value="1"/>
</dbReference>